<dbReference type="SUPFAM" id="SSF109998">
    <property type="entry name" value="Triger factor/SurA peptide-binding domain-like"/>
    <property type="match status" value="1"/>
</dbReference>
<accession>A0A286DXR3</accession>
<dbReference type="AlphaFoldDB" id="A0A286DXR3"/>
<proteinExistence type="predicted"/>
<keyword evidence="2" id="KW-0732">Signal</keyword>
<dbReference type="OrthoDB" id="3212108at2"/>
<keyword evidence="4" id="KW-1185">Reference proteome</keyword>
<evidence type="ECO:0000256" key="2">
    <source>
        <dbReference type="SAM" id="SignalP"/>
    </source>
</evidence>
<dbReference type="InterPro" id="IPR027304">
    <property type="entry name" value="Trigger_fact/SurA_dom_sf"/>
</dbReference>
<dbReference type="RefSeq" id="WP_097231933.1">
    <property type="nucleotide sequence ID" value="NZ_OCNE01000011.1"/>
</dbReference>
<dbReference type="Pfam" id="PF13624">
    <property type="entry name" value="SurA_N_3"/>
    <property type="match status" value="1"/>
</dbReference>
<dbReference type="PROSITE" id="PS51257">
    <property type="entry name" value="PROKAR_LIPOPROTEIN"/>
    <property type="match status" value="1"/>
</dbReference>
<gene>
    <name evidence="3" type="ORF">SAMN06297387_1112</name>
</gene>
<name>A0A286DXR3_9ACTN</name>
<reference evidence="3 4" key="1">
    <citation type="submission" date="2017-09" db="EMBL/GenBank/DDBJ databases">
        <authorList>
            <person name="Ehlers B."/>
            <person name="Leendertz F.H."/>
        </authorList>
    </citation>
    <scope>NUCLEOTIDE SEQUENCE [LARGE SCALE GENOMIC DNA]</scope>
    <source>
        <strain evidence="3 4">CGMCC 4.7095</strain>
    </source>
</reference>
<sequence>MKRRTSTLAVTAAALLVATPLLTGCSTDAHPGAAAVVGGEKITIASVQDRVETIREAQREQPEGDQLLQASAGLTRQTVDFLVYLEVLEAAAEEHGVEVTRAQIQESRAIAEQSVGGAEALRLSALTTTGGLPMAGDEQIDQVLRSQLLFQGVAQRLNAPAGQEGQLVMREALAETAERIGVEVNPRYGEWDSEQVVLAESDTPWLRSEQPAEDQAELPVPPA</sequence>
<organism evidence="3 4">
    <name type="scientific">Streptomyces zhaozhouensis</name>
    <dbReference type="NCBI Taxonomy" id="1300267"/>
    <lineage>
        <taxon>Bacteria</taxon>
        <taxon>Bacillati</taxon>
        <taxon>Actinomycetota</taxon>
        <taxon>Actinomycetes</taxon>
        <taxon>Kitasatosporales</taxon>
        <taxon>Streptomycetaceae</taxon>
        <taxon>Streptomyces</taxon>
    </lineage>
</organism>
<evidence type="ECO:0000313" key="3">
    <source>
        <dbReference type="EMBL" id="SOD63455.1"/>
    </source>
</evidence>
<dbReference type="Proteomes" id="UP000219072">
    <property type="component" value="Unassembled WGS sequence"/>
</dbReference>
<dbReference type="EMBL" id="OCNE01000011">
    <property type="protein sequence ID" value="SOD63455.1"/>
    <property type="molecule type" value="Genomic_DNA"/>
</dbReference>
<protein>
    <submittedName>
        <fullName evidence="3">SurA N-terminal domain-containing protein</fullName>
    </submittedName>
</protein>
<dbReference type="Gene3D" id="1.10.4030.10">
    <property type="entry name" value="Porin chaperone SurA, peptide-binding domain"/>
    <property type="match status" value="1"/>
</dbReference>
<evidence type="ECO:0000256" key="1">
    <source>
        <dbReference type="SAM" id="MobiDB-lite"/>
    </source>
</evidence>
<evidence type="ECO:0000313" key="4">
    <source>
        <dbReference type="Proteomes" id="UP000219072"/>
    </source>
</evidence>
<feature type="region of interest" description="Disordered" evidence="1">
    <location>
        <begin position="201"/>
        <end position="223"/>
    </location>
</feature>
<feature type="chain" id="PRO_5039055997" evidence="2">
    <location>
        <begin position="24"/>
        <end position="223"/>
    </location>
</feature>
<feature type="signal peptide" evidence="2">
    <location>
        <begin position="1"/>
        <end position="23"/>
    </location>
</feature>